<proteinExistence type="inferred from homology"/>
<dbReference type="PANTHER" id="PTHR11260:SF615">
    <property type="entry name" value="GLUTATHIONE S-TRANSFERASE U17"/>
    <property type="match status" value="1"/>
</dbReference>
<evidence type="ECO:0000313" key="7">
    <source>
        <dbReference type="EnsemblPlants" id="AUR62026290-RA:cds"/>
    </source>
</evidence>
<dbReference type="Pfam" id="PF13410">
    <property type="entry name" value="GST_C_2"/>
    <property type="match status" value="1"/>
</dbReference>
<keyword evidence="5" id="KW-0963">Cytoplasm</keyword>
<keyword evidence="8" id="KW-1185">Reference proteome</keyword>
<comment type="similarity">
    <text evidence="3">Belongs to the GST superfamily. Tau family.</text>
</comment>
<evidence type="ECO:0000313" key="8">
    <source>
        <dbReference type="Proteomes" id="UP000596660"/>
    </source>
</evidence>
<evidence type="ECO:0000256" key="3">
    <source>
        <dbReference type="ARBA" id="ARBA00025743"/>
    </source>
</evidence>
<dbReference type="Proteomes" id="UP000596660">
    <property type="component" value="Unplaced"/>
</dbReference>
<dbReference type="AlphaFoldDB" id="A0A803MB23"/>
<name>A0A803MB23_CHEQI</name>
<dbReference type="InterPro" id="IPR010987">
    <property type="entry name" value="Glutathione-S-Trfase_C-like"/>
</dbReference>
<dbReference type="EnsemblPlants" id="AUR62026290-RA">
    <property type="protein sequence ID" value="AUR62026290-RA:cds"/>
    <property type="gene ID" value="AUR62026290"/>
</dbReference>
<dbReference type="Gramene" id="AUR62026290-RA">
    <property type="protein sequence ID" value="AUR62026290-RA:cds"/>
    <property type="gene ID" value="AUR62026290"/>
</dbReference>
<evidence type="ECO:0000256" key="2">
    <source>
        <dbReference type="ARBA" id="ARBA00022679"/>
    </source>
</evidence>
<dbReference type="OMA" id="ANMISIF"/>
<reference evidence="7" key="1">
    <citation type="journal article" date="2017" name="Nature">
        <title>The genome of Chenopodium quinoa.</title>
        <authorList>
            <person name="Jarvis D.E."/>
            <person name="Ho Y.S."/>
            <person name="Lightfoot D.J."/>
            <person name="Schmoeckel S.M."/>
            <person name="Li B."/>
            <person name="Borm T.J.A."/>
            <person name="Ohyanagi H."/>
            <person name="Mineta K."/>
            <person name="Michell C.T."/>
            <person name="Saber N."/>
            <person name="Kharbatia N.M."/>
            <person name="Rupper R.R."/>
            <person name="Sharp A.R."/>
            <person name="Dally N."/>
            <person name="Boughton B.A."/>
            <person name="Woo Y.H."/>
            <person name="Gao G."/>
            <person name="Schijlen E.G.W.M."/>
            <person name="Guo X."/>
            <person name="Momin A.A."/>
            <person name="Negrao S."/>
            <person name="Al-Babili S."/>
            <person name="Gehring C."/>
            <person name="Roessner U."/>
            <person name="Jung C."/>
            <person name="Murphy K."/>
            <person name="Arold S.T."/>
            <person name="Gojobori T."/>
            <person name="van der Linden C.G."/>
            <person name="van Loo E.N."/>
            <person name="Jellen E.N."/>
            <person name="Maughan P.J."/>
            <person name="Tester M."/>
        </authorList>
    </citation>
    <scope>NUCLEOTIDE SEQUENCE [LARGE SCALE GENOMIC DNA]</scope>
    <source>
        <strain evidence="7">cv. PI 614886</strain>
    </source>
</reference>
<dbReference type="Gene3D" id="1.20.1050.10">
    <property type="match status" value="1"/>
</dbReference>
<protein>
    <recommendedName>
        <fullName evidence="5">Glutathione S-transferase</fullName>
        <ecNumber evidence="5">2.5.1.18</ecNumber>
    </recommendedName>
</protein>
<evidence type="ECO:0000256" key="1">
    <source>
        <dbReference type="ARBA" id="ARBA00022575"/>
    </source>
</evidence>
<dbReference type="FunFam" id="1.20.1050.10:FF:000016">
    <property type="entry name" value="Glutathione S-transferase U9"/>
    <property type="match status" value="1"/>
</dbReference>
<organism evidence="7 8">
    <name type="scientific">Chenopodium quinoa</name>
    <name type="common">Quinoa</name>
    <dbReference type="NCBI Taxonomy" id="63459"/>
    <lineage>
        <taxon>Eukaryota</taxon>
        <taxon>Viridiplantae</taxon>
        <taxon>Streptophyta</taxon>
        <taxon>Embryophyta</taxon>
        <taxon>Tracheophyta</taxon>
        <taxon>Spermatophyta</taxon>
        <taxon>Magnoliopsida</taxon>
        <taxon>eudicotyledons</taxon>
        <taxon>Gunneridae</taxon>
        <taxon>Pentapetalae</taxon>
        <taxon>Caryophyllales</taxon>
        <taxon>Chenopodiaceae</taxon>
        <taxon>Chenopodioideae</taxon>
        <taxon>Atripliceae</taxon>
        <taxon>Chenopodium</taxon>
    </lineage>
</organism>
<dbReference type="InterPro" id="IPR036282">
    <property type="entry name" value="Glutathione-S-Trfase_C_sf"/>
</dbReference>
<keyword evidence="1" id="KW-0216">Detoxification</keyword>
<evidence type="ECO:0000256" key="5">
    <source>
        <dbReference type="RuleBase" id="RU369102"/>
    </source>
</evidence>
<dbReference type="CDD" id="cd03185">
    <property type="entry name" value="GST_C_Tau"/>
    <property type="match status" value="1"/>
</dbReference>
<accession>A0A803MB23</accession>
<keyword evidence="2 5" id="KW-0808">Transferase</keyword>
<reference evidence="7" key="2">
    <citation type="submission" date="2021-03" db="UniProtKB">
        <authorList>
            <consortium name="EnsemblPlants"/>
        </authorList>
    </citation>
    <scope>IDENTIFICATION</scope>
</reference>
<dbReference type="InterPro" id="IPR045074">
    <property type="entry name" value="GST_C_Tau"/>
</dbReference>
<evidence type="ECO:0000259" key="6">
    <source>
        <dbReference type="PROSITE" id="PS50405"/>
    </source>
</evidence>
<dbReference type="PANTHER" id="PTHR11260">
    <property type="entry name" value="GLUTATHIONE S-TRANSFERASE, GST, SUPERFAMILY, GST DOMAIN CONTAINING"/>
    <property type="match status" value="1"/>
</dbReference>
<dbReference type="InterPro" id="IPR045073">
    <property type="entry name" value="Omega/Tau-like"/>
</dbReference>
<evidence type="ECO:0000256" key="4">
    <source>
        <dbReference type="ARBA" id="ARBA00047960"/>
    </source>
</evidence>
<comment type="subcellular location">
    <subcellularLocation>
        <location evidence="5">Cytoplasm</location>
        <location evidence="5">Cytosol</location>
    </subcellularLocation>
</comment>
<dbReference type="GO" id="GO:0005829">
    <property type="term" value="C:cytosol"/>
    <property type="evidence" value="ECO:0007669"/>
    <property type="project" value="UniProtKB-SubCell"/>
</dbReference>
<dbReference type="GO" id="GO:0009407">
    <property type="term" value="P:toxin catabolic process"/>
    <property type="evidence" value="ECO:0007669"/>
    <property type="project" value="UniProtKB-ARBA"/>
</dbReference>
<dbReference type="GO" id="GO:0004364">
    <property type="term" value="F:glutathione transferase activity"/>
    <property type="evidence" value="ECO:0007669"/>
    <property type="project" value="UniProtKB-UniRule"/>
</dbReference>
<dbReference type="SUPFAM" id="SSF47616">
    <property type="entry name" value="GST C-terminal domain-like"/>
    <property type="match status" value="1"/>
</dbReference>
<comment type="catalytic activity">
    <reaction evidence="4 5">
        <text>RX + glutathione = an S-substituted glutathione + a halide anion + H(+)</text>
        <dbReference type="Rhea" id="RHEA:16437"/>
        <dbReference type="ChEBI" id="CHEBI:15378"/>
        <dbReference type="ChEBI" id="CHEBI:16042"/>
        <dbReference type="ChEBI" id="CHEBI:17792"/>
        <dbReference type="ChEBI" id="CHEBI:57925"/>
        <dbReference type="ChEBI" id="CHEBI:90779"/>
        <dbReference type="EC" id="2.5.1.18"/>
    </reaction>
</comment>
<dbReference type="PROSITE" id="PS50405">
    <property type="entry name" value="GST_CTER"/>
    <property type="match status" value="1"/>
</dbReference>
<comment type="function">
    <text evidence="5">Is involved in the conjugation of reduced glutathione to a wide number of exogenous and endogenous hydrophobic electrophiles.</text>
</comment>
<dbReference type="GO" id="GO:0006749">
    <property type="term" value="P:glutathione metabolic process"/>
    <property type="evidence" value="ECO:0007669"/>
    <property type="project" value="InterPro"/>
</dbReference>
<sequence length="126" mass="13945">MQWFPNLQGVAKAQTDEARAAALEQTSEGLSLLEDAFVKCSKGEPFFSGGSIGYLDIALGCYLGWLRVSEKMNNIKLLNEEKTPNLLAWSERFSAADAVKDFMPETDKLMEFAKIIMARFKAAASN</sequence>
<feature type="domain" description="GST C-terminal" evidence="6">
    <location>
        <begin position="1"/>
        <end position="116"/>
    </location>
</feature>
<dbReference type="EC" id="2.5.1.18" evidence="5"/>